<evidence type="ECO:0000313" key="2">
    <source>
        <dbReference type="EMBL" id="KIM76259.1"/>
    </source>
</evidence>
<dbReference type="InParanoid" id="A0A0C3F8P6"/>
<dbReference type="Pfam" id="PF01926">
    <property type="entry name" value="MMR_HSR1"/>
    <property type="match status" value="1"/>
</dbReference>
<name>A0A0C3F8P6_PILCF</name>
<keyword evidence="3" id="KW-1185">Reference proteome</keyword>
<organism evidence="2 3">
    <name type="scientific">Piloderma croceum (strain F 1598)</name>
    <dbReference type="NCBI Taxonomy" id="765440"/>
    <lineage>
        <taxon>Eukaryota</taxon>
        <taxon>Fungi</taxon>
        <taxon>Dikarya</taxon>
        <taxon>Basidiomycota</taxon>
        <taxon>Agaricomycotina</taxon>
        <taxon>Agaricomycetes</taxon>
        <taxon>Agaricomycetidae</taxon>
        <taxon>Atheliales</taxon>
        <taxon>Atheliaceae</taxon>
        <taxon>Piloderma</taxon>
    </lineage>
</organism>
<dbReference type="STRING" id="765440.A0A0C3F8P6"/>
<dbReference type="InterPro" id="IPR027417">
    <property type="entry name" value="P-loop_NTPase"/>
</dbReference>
<dbReference type="InterPro" id="IPR006073">
    <property type="entry name" value="GTP-bd"/>
</dbReference>
<dbReference type="GO" id="GO:0005525">
    <property type="term" value="F:GTP binding"/>
    <property type="evidence" value="ECO:0007669"/>
    <property type="project" value="InterPro"/>
</dbReference>
<dbReference type="CDD" id="cd00882">
    <property type="entry name" value="Ras_like_GTPase"/>
    <property type="match status" value="1"/>
</dbReference>
<feature type="domain" description="G" evidence="1">
    <location>
        <begin position="14"/>
        <end position="76"/>
    </location>
</feature>
<proteinExistence type="predicted"/>
<evidence type="ECO:0000313" key="3">
    <source>
        <dbReference type="Proteomes" id="UP000054166"/>
    </source>
</evidence>
<dbReference type="EMBL" id="KN833036">
    <property type="protein sequence ID" value="KIM76259.1"/>
    <property type="molecule type" value="Genomic_DNA"/>
</dbReference>
<accession>A0A0C3F8P6</accession>
<dbReference type="Proteomes" id="UP000054166">
    <property type="component" value="Unassembled WGS sequence"/>
</dbReference>
<dbReference type="OrthoDB" id="8954335at2759"/>
<evidence type="ECO:0000259" key="1">
    <source>
        <dbReference type="Pfam" id="PF01926"/>
    </source>
</evidence>
<reference evidence="2 3" key="1">
    <citation type="submission" date="2014-04" db="EMBL/GenBank/DDBJ databases">
        <authorList>
            <consortium name="DOE Joint Genome Institute"/>
            <person name="Kuo A."/>
            <person name="Tarkka M."/>
            <person name="Buscot F."/>
            <person name="Kohler A."/>
            <person name="Nagy L.G."/>
            <person name="Floudas D."/>
            <person name="Copeland A."/>
            <person name="Barry K.W."/>
            <person name="Cichocki N."/>
            <person name="Veneault-Fourrey C."/>
            <person name="LaButti K."/>
            <person name="Lindquist E.A."/>
            <person name="Lipzen A."/>
            <person name="Lundell T."/>
            <person name="Morin E."/>
            <person name="Murat C."/>
            <person name="Sun H."/>
            <person name="Tunlid A."/>
            <person name="Henrissat B."/>
            <person name="Grigoriev I.V."/>
            <person name="Hibbett D.S."/>
            <person name="Martin F."/>
            <person name="Nordberg H.P."/>
            <person name="Cantor M.N."/>
            <person name="Hua S.X."/>
        </authorList>
    </citation>
    <scope>NUCLEOTIDE SEQUENCE [LARGE SCALE GENOMIC DNA]</scope>
    <source>
        <strain evidence="2 3">F 1598</strain>
    </source>
</reference>
<reference evidence="3" key="2">
    <citation type="submission" date="2015-01" db="EMBL/GenBank/DDBJ databases">
        <title>Evolutionary Origins and Diversification of the Mycorrhizal Mutualists.</title>
        <authorList>
            <consortium name="DOE Joint Genome Institute"/>
            <consortium name="Mycorrhizal Genomics Consortium"/>
            <person name="Kohler A."/>
            <person name="Kuo A."/>
            <person name="Nagy L.G."/>
            <person name="Floudas D."/>
            <person name="Copeland A."/>
            <person name="Barry K.W."/>
            <person name="Cichocki N."/>
            <person name="Veneault-Fourrey C."/>
            <person name="LaButti K."/>
            <person name="Lindquist E.A."/>
            <person name="Lipzen A."/>
            <person name="Lundell T."/>
            <person name="Morin E."/>
            <person name="Murat C."/>
            <person name="Riley R."/>
            <person name="Ohm R."/>
            <person name="Sun H."/>
            <person name="Tunlid A."/>
            <person name="Henrissat B."/>
            <person name="Grigoriev I.V."/>
            <person name="Hibbett D.S."/>
            <person name="Martin F."/>
        </authorList>
    </citation>
    <scope>NUCLEOTIDE SEQUENCE [LARGE SCALE GENOMIC DNA]</scope>
    <source>
        <strain evidence="3">F 1598</strain>
    </source>
</reference>
<protein>
    <recommendedName>
        <fullName evidence="1">G domain-containing protein</fullName>
    </recommendedName>
</protein>
<dbReference type="Gene3D" id="3.40.50.300">
    <property type="entry name" value="P-loop containing nucleotide triphosphate hydrolases"/>
    <property type="match status" value="1"/>
</dbReference>
<sequence>MTRKSARSQQERMVVVMGPTGAGKSKFIEYATGSNGNSVGHSWRSHTSDIQTVRAVHPTNGDSVVFVDTPGFDDTFKSDTEILTIVAEWLVGAKKGKVYVATILYLHRISDIRMSGSAMKNLRLFQSICGPNAMLNVAIVTTMWSKVGRKDGIDREEELRQEVWHDMVGDGCGIARFDDTPESAWRIVDNASQTQASANVLLSSEVVDTHLRLNETTVGITLNAELEKLIKDRKNAARKFKGYAKNGDNVLVKKELDEIETKIGEIAEQLQQMKIPFTRRIRLFFKSKGN</sequence>
<dbReference type="AlphaFoldDB" id="A0A0C3F8P6"/>
<dbReference type="SUPFAM" id="SSF52540">
    <property type="entry name" value="P-loop containing nucleoside triphosphate hydrolases"/>
    <property type="match status" value="1"/>
</dbReference>
<gene>
    <name evidence="2" type="ORF">PILCRDRAFT_826443</name>
</gene>
<dbReference type="HOGENOM" id="CLU_018003_0_0_1"/>